<dbReference type="AlphaFoldDB" id="T0PRK3"/>
<dbReference type="eggNOG" id="KOG2877">
    <property type="taxonomic scope" value="Eukaryota"/>
</dbReference>
<dbReference type="GeneID" id="19954937"/>
<feature type="transmembrane region" description="Helical" evidence="6">
    <location>
        <begin position="193"/>
        <end position="212"/>
    </location>
</feature>
<feature type="transmembrane region" description="Helical" evidence="6">
    <location>
        <begin position="57"/>
        <end position="80"/>
    </location>
</feature>
<proteinExistence type="inferred from homology"/>
<protein>
    <recommendedName>
        <fullName evidence="9">Ethanolaminephosphotransferase</fullName>
    </recommendedName>
</protein>
<dbReference type="GO" id="GO:0008654">
    <property type="term" value="P:phospholipid biosynthetic process"/>
    <property type="evidence" value="ECO:0007669"/>
    <property type="project" value="InterPro"/>
</dbReference>
<keyword evidence="6" id="KW-0812">Transmembrane</keyword>
<dbReference type="InterPro" id="IPR000462">
    <property type="entry name" value="CDP-OH_P_trans"/>
</dbReference>
<dbReference type="InParanoid" id="T0PRK3"/>
<evidence type="ECO:0000256" key="5">
    <source>
        <dbReference type="RuleBase" id="RU003750"/>
    </source>
</evidence>
<dbReference type="FunCoup" id="T0PRK3">
    <property type="interactions" value="106"/>
</dbReference>
<dbReference type="InterPro" id="IPR043130">
    <property type="entry name" value="CDP-OH_PTrfase_TM_dom"/>
</dbReference>
<dbReference type="PIRSF" id="PIRSF015665">
    <property type="entry name" value="CHOPT"/>
    <property type="match status" value="1"/>
</dbReference>
<keyword evidence="4 6" id="KW-0472">Membrane</keyword>
<dbReference type="PANTHER" id="PTHR10414">
    <property type="entry name" value="ETHANOLAMINEPHOSPHOTRANSFERASE"/>
    <property type="match status" value="1"/>
</dbReference>
<dbReference type="Pfam" id="PF01066">
    <property type="entry name" value="CDP-OH_P_transf"/>
    <property type="match status" value="1"/>
</dbReference>
<dbReference type="GO" id="GO:0016780">
    <property type="term" value="F:phosphotransferase activity, for other substituted phosphate groups"/>
    <property type="evidence" value="ECO:0007669"/>
    <property type="project" value="InterPro"/>
</dbReference>
<evidence type="ECO:0000256" key="3">
    <source>
        <dbReference type="ARBA" id="ARBA00022679"/>
    </source>
</evidence>
<keyword evidence="3 5" id="KW-0808">Transferase</keyword>
<evidence type="ECO:0000256" key="6">
    <source>
        <dbReference type="SAM" id="Phobius"/>
    </source>
</evidence>
<name>T0PRK3_SAPDV</name>
<dbReference type="Proteomes" id="UP000030762">
    <property type="component" value="Unassembled WGS sequence"/>
</dbReference>
<feature type="transmembrane region" description="Helical" evidence="6">
    <location>
        <begin position="153"/>
        <end position="173"/>
    </location>
</feature>
<comment type="subcellular location">
    <subcellularLocation>
        <location evidence="1">Membrane</location>
    </subcellularLocation>
</comment>
<evidence type="ECO:0000256" key="2">
    <source>
        <dbReference type="ARBA" id="ARBA00010441"/>
    </source>
</evidence>
<feature type="transmembrane region" description="Helical" evidence="6">
    <location>
        <begin position="325"/>
        <end position="346"/>
    </location>
</feature>
<dbReference type="PROSITE" id="PS00379">
    <property type="entry name" value="CDP_ALCOHOL_P_TRANSF"/>
    <property type="match status" value="1"/>
</dbReference>
<accession>T0PRK3</accession>
<dbReference type="STRING" id="1156394.T0PRK3"/>
<evidence type="ECO:0000256" key="1">
    <source>
        <dbReference type="ARBA" id="ARBA00004370"/>
    </source>
</evidence>
<dbReference type="FunFam" id="1.20.120.1760:FF:000015">
    <property type="entry name" value="CDP-alcohol phosphatidyltransferase family protein"/>
    <property type="match status" value="1"/>
</dbReference>
<feature type="transmembrane region" description="Helical" evidence="6">
    <location>
        <begin position="256"/>
        <end position="280"/>
    </location>
</feature>
<dbReference type="OMA" id="GMWMYST"/>
<feature type="transmembrane region" description="Helical" evidence="6">
    <location>
        <begin position="292"/>
        <end position="313"/>
    </location>
</feature>
<dbReference type="VEuPathDB" id="FungiDB:SDRG_14210"/>
<gene>
    <name evidence="7" type="ORF">SDRG_14210</name>
</gene>
<dbReference type="InterPro" id="IPR014472">
    <property type="entry name" value="CHOPT"/>
</dbReference>
<dbReference type="OrthoDB" id="196717at2759"/>
<organism evidence="7 8">
    <name type="scientific">Saprolegnia diclina (strain VS20)</name>
    <dbReference type="NCBI Taxonomy" id="1156394"/>
    <lineage>
        <taxon>Eukaryota</taxon>
        <taxon>Sar</taxon>
        <taxon>Stramenopiles</taxon>
        <taxon>Oomycota</taxon>
        <taxon>Saprolegniomycetes</taxon>
        <taxon>Saprolegniales</taxon>
        <taxon>Saprolegniaceae</taxon>
        <taxon>Saprolegnia</taxon>
    </lineage>
</organism>
<evidence type="ECO:0000313" key="7">
    <source>
        <dbReference type="EMBL" id="EQC28119.1"/>
    </source>
</evidence>
<evidence type="ECO:0000256" key="4">
    <source>
        <dbReference type="ARBA" id="ARBA00023136"/>
    </source>
</evidence>
<keyword evidence="6" id="KW-1133">Transmembrane helix</keyword>
<dbReference type="PANTHER" id="PTHR10414:SF37">
    <property type="entry name" value="BB IN A BOXCAR, ISOFORM C"/>
    <property type="match status" value="1"/>
</dbReference>
<sequence>MSPPTMNDEKSMYFGKYVSKEGSKNLKLYSYKGNDHSLIYKHVLTPMNNYLLDYLPLWLAPNLITLLGLLAVISSHLLFLYYCPSLEGECPPWVYVYAAFALFAYQTLDNLDGKQARRTGTSSPLGLLFDHGCDAINCTIGSMTMSCVVQFGAGWKATCLGLWVNMVFIAATWEEYYTGSLDLPILNGPTEGVLIAIGIKLFTAVVGPSFWLQESTLVPGVLNNTLFLGVMIVSSTFTVLANLINVIKTVHTQKGSFLIALTRLTPFAILNGLALVWAILSPANIKAIHPRMFLWTIGLLNSKLVLHLMLAHLCGEEYHPFRKTLVPIFYVAAHWGFSHWQGIYPVQKETETLFLNEFFFISFVAYIHIVVSVIYEVKTALGITVFTVPVANQKRD</sequence>
<dbReference type="Gene3D" id="1.20.120.1760">
    <property type="match status" value="1"/>
</dbReference>
<dbReference type="InterPro" id="IPR048254">
    <property type="entry name" value="CDP_ALCOHOL_P_TRANSF_CS"/>
</dbReference>
<dbReference type="GO" id="GO:0016020">
    <property type="term" value="C:membrane"/>
    <property type="evidence" value="ECO:0007669"/>
    <property type="project" value="UniProtKB-SubCell"/>
</dbReference>
<keyword evidence="8" id="KW-1185">Reference proteome</keyword>
<reference evidence="7 8" key="1">
    <citation type="submission" date="2012-04" db="EMBL/GenBank/DDBJ databases">
        <title>The Genome Sequence of Saprolegnia declina VS20.</title>
        <authorList>
            <consortium name="The Broad Institute Genome Sequencing Platform"/>
            <person name="Russ C."/>
            <person name="Nusbaum C."/>
            <person name="Tyler B."/>
            <person name="van West P."/>
            <person name="Dieguez-Uribeondo J."/>
            <person name="de Bruijn I."/>
            <person name="Tripathy S."/>
            <person name="Jiang R."/>
            <person name="Young S.K."/>
            <person name="Zeng Q."/>
            <person name="Gargeya S."/>
            <person name="Fitzgerald M."/>
            <person name="Haas B."/>
            <person name="Abouelleil A."/>
            <person name="Alvarado L."/>
            <person name="Arachchi H.M."/>
            <person name="Berlin A."/>
            <person name="Chapman S.B."/>
            <person name="Goldberg J."/>
            <person name="Griggs A."/>
            <person name="Gujja S."/>
            <person name="Hansen M."/>
            <person name="Howarth C."/>
            <person name="Imamovic A."/>
            <person name="Larimer J."/>
            <person name="McCowen C."/>
            <person name="Montmayeur A."/>
            <person name="Murphy C."/>
            <person name="Neiman D."/>
            <person name="Pearson M."/>
            <person name="Priest M."/>
            <person name="Roberts A."/>
            <person name="Saif S."/>
            <person name="Shea T."/>
            <person name="Sisk P."/>
            <person name="Sykes S."/>
            <person name="Wortman J."/>
            <person name="Nusbaum C."/>
            <person name="Birren B."/>
        </authorList>
    </citation>
    <scope>NUCLEOTIDE SEQUENCE [LARGE SCALE GENOMIC DNA]</scope>
    <source>
        <strain evidence="7 8">VS20</strain>
    </source>
</reference>
<feature type="transmembrane region" description="Helical" evidence="6">
    <location>
        <begin position="224"/>
        <end position="244"/>
    </location>
</feature>
<dbReference type="EMBL" id="JH767199">
    <property type="protein sequence ID" value="EQC28119.1"/>
    <property type="molecule type" value="Genomic_DNA"/>
</dbReference>
<feature type="transmembrane region" description="Helical" evidence="6">
    <location>
        <begin position="358"/>
        <end position="375"/>
    </location>
</feature>
<evidence type="ECO:0000313" key="8">
    <source>
        <dbReference type="Proteomes" id="UP000030762"/>
    </source>
</evidence>
<comment type="similarity">
    <text evidence="2 5">Belongs to the CDP-alcohol phosphatidyltransferase class-I family.</text>
</comment>
<dbReference type="RefSeq" id="XP_008618544.1">
    <property type="nucleotide sequence ID" value="XM_008620322.1"/>
</dbReference>
<evidence type="ECO:0008006" key="9">
    <source>
        <dbReference type="Google" id="ProtNLM"/>
    </source>
</evidence>